<keyword evidence="1" id="KW-0472">Membrane</keyword>
<proteinExistence type="predicted"/>
<accession>D5U3B8</accession>
<feature type="transmembrane region" description="Helical" evidence="1">
    <location>
        <begin position="414"/>
        <end position="433"/>
    </location>
</feature>
<keyword evidence="1" id="KW-0812">Transmembrane</keyword>
<dbReference type="InterPro" id="IPR007404">
    <property type="entry name" value="YdjM-like"/>
</dbReference>
<dbReference type="eggNOG" id="arCOG07997">
    <property type="taxonomic scope" value="Archaea"/>
</dbReference>
<protein>
    <recommendedName>
        <fullName evidence="4">Metal-dependent hydrolase</fullName>
    </recommendedName>
</protein>
<dbReference type="KEGG" id="tag:Tagg_1357"/>
<dbReference type="RefSeq" id="WP_013130211.1">
    <property type="nucleotide sequence ID" value="NC_014160.1"/>
</dbReference>
<dbReference type="OrthoDB" id="95614at2157"/>
<dbReference type="HOGENOM" id="CLU_587462_0_0_2"/>
<dbReference type="AlphaFoldDB" id="D5U3B8"/>
<reference evidence="3" key="2">
    <citation type="journal article" date="2010" name="Stand. Genomic Sci.">
        <title>Complete genome sequence of Thermosphaera aggregans type strain (M11TLT).</title>
        <authorList>
            <person name="Spring S."/>
            <person name="Rachel R."/>
            <person name="Lapidus A."/>
            <person name="Davenport K."/>
            <person name="Tice H."/>
            <person name="Copeland A."/>
            <person name="Cheng J.-F."/>
            <person name="Lucas S."/>
            <person name="Chen F."/>
            <person name="Nolan M."/>
            <person name="Bruce D."/>
            <person name="Goodwin L."/>
            <person name="Pitluck S."/>
            <person name="Ivanova N."/>
            <person name="Mavromatis K."/>
            <person name="Ovchinnikova G."/>
            <person name="Pati A."/>
            <person name="Chen A."/>
            <person name="Palaniappan K."/>
            <person name="Land M."/>
            <person name="Hauser L."/>
            <person name="Chang Y.-J."/>
            <person name="Jeffries C.C."/>
            <person name="Brettin T."/>
            <person name="Detter J.C."/>
            <person name="Tapia R."/>
            <person name="Han C."/>
            <person name="Heimerl T."/>
            <person name="Weikl F."/>
            <person name="Brambilla E."/>
            <person name="Goker M."/>
            <person name="Bristow J."/>
            <person name="Eisen J.A."/>
            <person name="Markowitz V."/>
            <person name="Hugenholtz P."/>
            <person name="Kyrpides N.C."/>
            <person name="Klenk H.-P."/>
        </authorList>
    </citation>
    <scope>NUCLEOTIDE SEQUENCE [LARGE SCALE GENOMIC DNA]</scope>
    <source>
        <strain evidence="3">DSM 11486 / M11TL</strain>
    </source>
</reference>
<organism evidence="2 3">
    <name type="scientific">Thermosphaera aggregans (strain DSM 11486 / M11TL)</name>
    <dbReference type="NCBI Taxonomy" id="633148"/>
    <lineage>
        <taxon>Archaea</taxon>
        <taxon>Thermoproteota</taxon>
        <taxon>Thermoprotei</taxon>
        <taxon>Desulfurococcales</taxon>
        <taxon>Desulfurococcaceae</taxon>
        <taxon>Thermosphaera</taxon>
    </lineage>
</organism>
<evidence type="ECO:0000256" key="1">
    <source>
        <dbReference type="SAM" id="Phobius"/>
    </source>
</evidence>
<gene>
    <name evidence="2" type="ordered locus">Tagg_1357</name>
</gene>
<keyword evidence="1" id="KW-1133">Transmembrane helix</keyword>
<evidence type="ECO:0000313" key="2">
    <source>
        <dbReference type="EMBL" id="ADG91618.1"/>
    </source>
</evidence>
<keyword evidence="3" id="KW-1185">Reference proteome</keyword>
<sequence>MRGWTHYLSGLAMAMFFPPLLSDLVKGVMWPLLAGVSAYLPDFLDFKFKKFLWKVNYVVDPAPRDPLRKLSPRRIRVSELSESLRWRLFYLEGRIEEVLEEREGYARFKLADETGSVIVVARDGDYYKLRGILGQSLKDLAASGRKVRIPGYLEVGGDGSTYWNVADAPHPQYIADAVARAIDEAYETGRMVTVKIHNIRMPGDFYRRFLIQYDPRNRRIIVHMGPLVSTGGLPLEGTEPPEYRRMGVAETKHAFRKVYPRPTVIDAFSGPEIGYERVGDVVEEVFIPWHRGFSHSLTASVVVGVITGLITLVLGYANWPYLAVASTLGHAMHVLEDQLGFMGSVLLPPLTKRRIPGLMLGPSRQGLINFATNWLMLALIAWNVNRFMPEVSPGTPKPIELSNTIPVTPVFGDALLLLLLALPAIAIYAWGVFDRRRFIAKQKERLEEEKAKEAVEEAYEEVGGY</sequence>
<dbReference type="EMBL" id="CP001939">
    <property type="protein sequence ID" value="ADG91618.1"/>
    <property type="molecule type" value="Genomic_DNA"/>
</dbReference>
<dbReference type="STRING" id="633148.Tagg_1357"/>
<evidence type="ECO:0000313" key="3">
    <source>
        <dbReference type="Proteomes" id="UP000002376"/>
    </source>
</evidence>
<feature type="transmembrane region" description="Helical" evidence="1">
    <location>
        <begin position="297"/>
        <end position="317"/>
    </location>
</feature>
<dbReference type="Proteomes" id="UP000002376">
    <property type="component" value="Chromosome"/>
</dbReference>
<dbReference type="Pfam" id="PF04307">
    <property type="entry name" value="YdjM"/>
    <property type="match status" value="1"/>
</dbReference>
<name>D5U3B8_THEAM</name>
<evidence type="ECO:0008006" key="4">
    <source>
        <dbReference type="Google" id="ProtNLM"/>
    </source>
</evidence>
<reference key="3">
    <citation type="submission" date="2010-02" db="EMBL/GenBank/DDBJ databases">
        <title>Complete genome sequence of Thermosphaera aggregans type strain (M11TL).</title>
        <authorList>
            <consortium name="US DOE Joint Genome Institute (JGI-PGF)"/>
            <person name="Spring S."/>
            <person name="Lapidus A."/>
            <person name="Munk C."/>
            <person name="Schroeder M."/>
            <person name="Glavina Del Rio T."/>
            <person name="Tice H."/>
            <person name="Copeland A."/>
            <person name="Cheng J.-F."/>
            <person name="Lucas S."/>
            <person name="Chen F."/>
            <person name="Nolan M."/>
            <person name="Bruce D."/>
            <person name="Goodwin L."/>
            <person name="Pitluck S."/>
            <person name="Ivanova N."/>
            <person name="Mavromatis K."/>
            <person name="Ovchinnikova G."/>
            <person name="Pati A."/>
            <person name="Chen A."/>
            <person name="Palaniappan K."/>
            <person name="Land M."/>
            <person name="Hauser L."/>
            <person name="Chang Y.-J."/>
            <person name="Jeffries C.C."/>
            <person name="Brettin T."/>
            <person name="Detter J.C."/>
            <person name="Tapia R."/>
            <person name="Han C."/>
            <person name="Chain P."/>
            <person name="Heimerl T."/>
            <person name="Weik F."/>
            <person name="Goker M."/>
            <person name="Rachel R."/>
            <person name="Bristow J."/>
            <person name="Eisen J.A."/>
            <person name="Markowitz V."/>
            <person name="Hugenholtz P."/>
            <person name="Kyrpides N.C."/>
            <person name="Klenk H.-P."/>
        </authorList>
    </citation>
    <scope>NUCLEOTIDE SEQUENCE</scope>
    <source>
        <strain>DSM 11486</strain>
    </source>
</reference>
<reference evidence="2 3" key="1">
    <citation type="journal article" date="2010" name="Stand. Genomic Sci.">
        <title>Complete genome sequence of Thermosphaera aggregans type strain (M11TL).</title>
        <authorList>
            <person name="Spring S."/>
            <person name="Rachel R."/>
            <person name="Lapidus A."/>
            <person name="Davenport K."/>
            <person name="Tice H."/>
            <person name="Copeland A."/>
            <person name="Cheng J.F."/>
            <person name="Lucas S."/>
            <person name="Chen F."/>
            <person name="Nolan M."/>
            <person name="Bruce D."/>
            <person name="Goodwin L."/>
            <person name="Pitluck S."/>
            <person name="Ivanova N."/>
            <person name="Mavromatis K."/>
            <person name="Ovchinnikova G."/>
            <person name="Pati A."/>
            <person name="Chen A."/>
            <person name="Palaniappan K."/>
            <person name="Land M."/>
            <person name="Hauser L."/>
            <person name="Chang Y.J."/>
            <person name="Jeffries C.C."/>
            <person name="Brettin T."/>
            <person name="Detter J.C."/>
            <person name="Tapia R."/>
            <person name="Han C."/>
            <person name="Heimerl T."/>
            <person name="Weikl F."/>
            <person name="Brambilla E."/>
            <person name="Goker M."/>
            <person name="Bristow J."/>
            <person name="Eisen J.A."/>
            <person name="Markowitz V."/>
            <person name="Hugenholtz P."/>
            <person name="Kyrpides N.C."/>
            <person name="Klenk H.P."/>
        </authorList>
    </citation>
    <scope>NUCLEOTIDE SEQUENCE [LARGE SCALE GENOMIC DNA]</scope>
    <source>
        <strain evidence="3">DSM 11486 / M11TL</strain>
    </source>
</reference>
<dbReference type="GeneID" id="9166406"/>